<organism evidence="2 3">
    <name type="scientific">Stylosanthes scabra</name>
    <dbReference type="NCBI Taxonomy" id="79078"/>
    <lineage>
        <taxon>Eukaryota</taxon>
        <taxon>Viridiplantae</taxon>
        <taxon>Streptophyta</taxon>
        <taxon>Embryophyta</taxon>
        <taxon>Tracheophyta</taxon>
        <taxon>Spermatophyta</taxon>
        <taxon>Magnoliopsida</taxon>
        <taxon>eudicotyledons</taxon>
        <taxon>Gunneridae</taxon>
        <taxon>Pentapetalae</taxon>
        <taxon>rosids</taxon>
        <taxon>fabids</taxon>
        <taxon>Fabales</taxon>
        <taxon>Fabaceae</taxon>
        <taxon>Papilionoideae</taxon>
        <taxon>50 kb inversion clade</taxon>
        <taxon>dalbergioids sensu lato</taxon>
        <taxon>Dalbergieae</taxon>
        <taxon>Pterocarpus clade</taxon>
        <taxon>Stylosanthes</taxon>
    </lineage>
</organism>
<proteinExistence type="predicted"/>
<feature type="region of interest" description="Disordered" evidence="1">
    <location>
        <begin position="112"/>
        <end position="138"/>
    </location>
</feature>
<evidence type="ECO:0000256" key="1">
    <source>
        <dbReference type="SAM" id="MobiDB-lite"/>
    </source>
</evidence>
<protein>
    <submittedName>
        <fullName evidence="2">Uncharacterized protein</fullName>
    </submittedName>
</protein>
<comment type="caution">
    <text evidence="2">The sequence shown here is derived from an EMBL/GenBank/DDBJ whole genome shotgun (WGS) entry which is preliminary data.</text>
</comment>
<feature type="compositionally biased region" description="Basic and acidic residues" evidence="1">
    <location>
        <begin position="112"/>
        <end position="121"/>
    </location>
</feature>
<accession>A0ABU6UKV0</accession>
<evidence type="ECO:0000313" key="3">
    <source>
        <dbReference type="Proteomes" id="UP001341840"/>
    </source>
</evidence>
<dbReference type="Proteomes" id="UP001341840">
    <property type="component" value="Unassembled WGS sequence"/>
</dbReference>
<name>A0ABU6UKV0_9FABA</name>
<reference evidence="2 3" key="1">
    <citation type="journal article" date="2023" name="Plants (Basel)">
        <title>Bridging the Gap: Combining Genomics and Transcriptomics Approaches to Understand Stylosanthes scabra, an Orphan Legume from the Brazilian Caatinga.</title>
        <authorList>
            <person name="Ferreira-Neto J.R.C."/>
            <person name="da Silva M.D."/>
            <person name="Binneck E."/>
            <person name="de Melo N.F."/>
            <person name="da Silva R.H."/>
            <person name="de Melo A.L.T.M."/>
            <person name="Pandolfi V."/>
            <person name="Bustamante F.O."/>
            <person name="Brasileiro-Vidal A.C."/>
            <person name="Benko-Iseppon A.M."/>
        </authorList>
    </citation>
    <scope>NUCLEOTIDE SEQUENCE [LARGE SCALE GENOMIC DNA]</scope>
    <source>
        <tissue evidence="2">Leaves</tissue>
    </source>
</reference>
<dbReference type="EMBL" id="JASCZI010121345">
    <property type="protein sequence ID" value="MED6161322.1"/>
    <property type="molecule type" value="Genomic_DNA"/>
</dbReference>
<sequence length="205" mass="23144">MPDLWQAGSHCCVLLFQIQSPSSNYSAKFRKFHNATSSTPSSNFHNPKAMIANPKTLSYQSWYADSGASHHCTADNTNLQYSLDYQGQEQVYIGNGIERRVIAAARLRRLPEPLPNERDGGSDLGGTQLNKNPDQQKHTGVATVSWRRYFLNRYFSGKVSAAKKQREIKLKDTAAVKNRRKIHRRRISCFAAVVPAVVKNHRKTV</sequence>
<evidence type="ECO:0000313" key="2">
    <source>
        <dbReference type="EMBL" id="MED6161322.1"/>
    </source>
</evidence>
<gene>
    <name evidence="2" type="ORF">PIB30_059661</name>
</gene>
<keyword evidence="3" id="KW-1185">Reference proteome</keyword>